<feature type="binding site" evidence="2">
    <location>
        <begin position="26"/>
        <end position="29"/>
    </location>
    <ligand>
        <name>substrate</name>
    </ligand>
</feature>
<keyword evidence="2" id="KW-0460">Magnesium</keyword>
<dbReference type="PROSITE" id="PS01066">
    <property type="entry name" value="UPP_SYNTHASE"/>
    <property type="match status" value="1"/>
</dbReference>
<dbReference type="SUPFAM" id="SSF64005">
    <property type="entry name" value="Undecaprenyl diphosphate synthase"/>
    <property type="match status" value="1"/>
</dbReference>
<comment type="cofactor">
    <cofactor evidence="2">
        <name>Mg(2+)</name>
        <dbReference type="ChEBI" id="CHEBI:18420"/>
    </cofactor>
    <text evidence="2">Binds 2 magnesium ions per subunit.</text>
</comment>
<proteinExistence type="inferred from homology"/>
<dbReference type="HOGENOM" id="CLU_038505_1_1_9"/>
<accession>F4A1N6</accession>
<dbReference type="Pfam" id="PF01255">
    <property type="entry name" value="Prenyltransf"/>
    <property type="match status" value="1"/>
</dbReference>
<dbReference type="GO" id="GO:0016094">
    <property type="term" value="P:polyprenol biosynthetic process"/>
    <property type="evidence" value="ECO:0007669"/>
    <property type="project" value="TreeGrafter"/>
</dbReference>
<dbReference type="GO" id="GO:0008834">
    <property type="term" value="F:ditrans,polycis-undecaprenyl-diphosphate synthase [(2E,6E)-farnesyl-diphosphate specific] activity"/>
    <property type="evidence" value="ECO:0007669"/>
    <property type="project" value="TreeGrafter"/>
</dbReference>
<comment type="subunit">
    <text evidence="2">Homodimer.</text>
</comment>
<dbReference type="GO" id="GO:0000287">
    <property type="term" value="F:magnesium ion binding"/>
    <property type="evidence" value="ECO:0007669"/>
    <property type="project" value="UniProtKB-UniRule"/>
</dbReference>
<reference evidence="4" key="1">
    <citation type="submission" date="2010-11" db="EMBL/GenBank/DDBJ databases">
        <title>The complete genome of Mahella australiensis DSM 15567.</title>
        <authorList>
            <consortium name="US DOE Joint Genome Institute (JGI-PGF)"/>
            <person name="Lucas S."/>
            <person name="Copeland A."/>
            <person name="Lapidus A."/>
            <person name="Bruce D."/>
            <person name="Goodwin L."/>
            <person name="Pitluck S."/>
            <person name="Kyrpides N."/>
            <person name="Mavromatis K."/>
            <person name="Pagani I."/>
            <person name="Ivanova N."/>
            <person name="Teshima H."/>
            <person name="Brettin T."/>
            <person name="Detter J.C."/>
            <person name="Han C."/>
            <person name="Tapia R."/>
            <person name="Land M."/>
            <person name="Hauser L."/>
            <person name="Markowitz V."/>
            <person name="Cheng J.-F."/>
            <person name="Hugenholtz P."/>
            <person name="Woyke T."/>
            <person name="Wu D."/>
            <person name="Spring S."/>
            <person name="Pukall R."/>
            <person name="Steenblock K."/>
            <person name="Schneider S."/>
            <person name="Klenk H.-P."/>
            <person name="Eisen J.A."/>
        </authorList>
    </citation>
    <scope>NUCLEOTIDE SEQUENCE [LARGE SCALE GENOMIC DNA]</scope>
    <source>
        <strain evidence="4">DSM 15567 / CIP 107919 / 50-1 BON</strain>
    </source>
</reference>
<feature type="binding site" evidence="2">
    <location>
        <position position="74"/>
    </location>
    <ligand>
        <name>substrate</name>
    </ligand>
</feature>
<comment type="similarity">
    <text evidence="2">Belongs to the UPP synthase family.</text>
</comment>
<feature type="binding site" evidence="2">
    <location>
        <position position="30"/>
    </location>
    <ligand>
        <name>substrate</name>
    </ligand>
</feature>
<organism evidence="3 4">
    <name type="scientific">Mahella australiensis (strain DSM 15567 / CIP 107919 / 50-1 BON)</name>
    <dbReference type="NCBI Taxonomy" id="697281"/>
    <lineage>
        <taxon>Bacteria</taxon>
        <taxon>Bacillati</taxon>
        <taxon>Bacillota</taxon>
        <taxon>Clostridia</taxon>
        <taxon>Thermoanaerobacterales</taxon>
        <taxon>Thermoanaerobacterales Family IV. Incertae Sedis</taxon>
        <taxon>Mahella</taxon>
    </lineage>
</organism>
<dbReference type="Gene3D" id="3.40.1180.10">
    <property type="entry name" value="Decaprenyl diphosphate synthase-like"/>
    <property type="match status" value="1"/>
</dbReference>
<dbReference type="InterPro" id="IPR036424">
    <property type="entry name" value="UPP_synth-like_sf"/>
</dbReference>
<dbReference type="FunFam" id="3.40.1180.10:FF:000001">
    <property type="entry name" value="(2E,6E)-farnesyl-diphosphate-specific ditrans,polycis-undecaprenyl-diphosphate synthase"/>
    <property type="match status" value="1"/>
</dbReference>
<feature type="binding site" evidence="2">
    <location>
        <position position="42"/>
    </location>
    <ligand>
        <name>substrate</name>
    </ligand>
</feature>
<dbReference type="PANTHER" id="PTHR10291:SF0">
    <property type="entry name" value="DEHYDRODOLICHYL DIPHOSPHATE SYNTHASE 2"/>
    <property type="match status" value="1"/>
</dbReference>
<dbReference type="Proteomes" id="UP000008457">
    <property type="component" value="Chromosome"/>
</dbReference>
<comment type="function">
    <text evidence="2">Catalyzes the condensation of isopentenyl diphosphate (IPP) with allylic pyrophosphates generating different type of terpenoids.</text>
</comment>
<dbReference type="NCBIfam" id="TIGR00055">
    <property type="entry name" value="uppS"/>
    <property type="match status" value="1"/>
</dbReference>
<keyword evidence="1 2" id="KW-0808">Transferase</keyword>
<dbReference type="GO" id="GO:0030145">
    <property type="term" value="F:manganese ion binding"/>
    <property type="evidence" value="ECO:0007669"/>
    <property type="project" value="TreeGrafter"/>
</dbReference>
<dbReference type="HAMAP" id="MF_01139">
    <property type="entry name" value="ISPT"/>
    <property type="match status" value="1"/>
</dbReference>
<name>F4A1N6_MAHA5</name>
<evidence type="ECO:0000256" key="2">
    <source>
        <dbReference type="HAMAP-Rule" id="MF_01139"/>
    </source>
</evidence>
<dbReference type="GO" id="GO:0005829">
    <property type="term" value="C:cytosol"/>
    <property type="evidence" value="ECO:0007669"/>
    <property type="project" value="TreeGrafter"/>
</dbReference>
<feature type="binding site" evidence="2">
    <location>
        <position position="38"/>
    </location>
    <ligand>
        <name>substrate</name>
    </ligand>
</feature>
<feature type="active site" description="Proton acceptor" evidence="2">
    <location>
        <position position="73"/>
    </location>
</feature>
<sequence length="246" mass="28120">MASGDDLFWAVDKDKLPVHVAIIMDGNGRWAKQRGLPRIMGHKAGMEVIRNVVKMSSKLGIKFLTLYAFSTENWKRPGEEVNFLMRLLVEYLNKEVEELNTNNVKITSIGRISELPQVAYEQLVRSMNYTAGNTGLTLNLALNYGGRIEILDAVNAVINDIKTGKLPVDADINQNTFSSYLYTASIPDPDLLIRTSGERRVSNFLLYQIAYTEMYFSDVYWPDFDDAEYLRAIMDYQNRHRRYGAI</sequence>
<dbReference type="PANTHER" id="PTHR10291">
    <property type="entry name" value="DEHYDRODOLICHYL DIPHOSPHATE SYNTHASE FAMILY MEMBER"/>
    <property type="match status" value="1"/>
</dbReference>
<feature type="binding site" evidence="2">
    <location>
        <begin position="70"/>
        <end position="72"/>
    </location>
    <ligand>
        <name>substrate</name>
    </ligand>
</feature>
<evidence type="ECO:0000313" key="4">
    <source>
        <dbReference type="Proteomes" id="UP000008457"/>
    </source>
</evidence>
<feature type="active site" evidence="2">
    <location>
        <position position="25"/>
    </location>
</feature>
<dbReference type="RefSeq" id="WP_013781514.1">
    <property type="nucleotide sequence ID" value="NC_015520.1"/>
</dbReference>
<dbReference type="CDD" id="cd00475">
    <property type="entry name" value="Cis_IPPS"/>
    <property type="match status" value="1"/>
</dbReference>
<feature type="binding site" evidence="2">
    <location>
        <position position="194"/>
    </location>
    <ligand>
        <name>substrate</name>
    </ligand>
</feature>
<keyword evidence="4" id="KW-1185">Reference proteome</keyword>
<dbReference type="OrthoDB" id="4191603at2"/>
<dbReference type="EMBL" id="CP002360">
    <property type="protein sequence ID" value="AEE97086.1"/>
    <property type="molecule type" value="Genomic_DNA"/>
</dbReference>
<evidence type="ECO:0000313" key="3">
    <source>
        <dbReference type="EMBL" id="AEE97086.1"/>
    </source>
</evidence>
<gene>
    <name evidence="3" type="ordered locus">Mahau_1910</name>
</gene>
<dbReference type="eggNOG" id="COG0020">
    <property type="taxonomic scope" value="Bacteria"/>
</dbReference>
<dbReference type="STRING" id="697281.Mahau_1910"/>
<feature type="binding site" evidence="2">
    <location>
        <begin position="200"/>
        <end position="202"/>
    </location>
    <ligand>
        <name>substrate</name>
    </ligand>
</feature>
<evidence type="ECO:0000256" key="1">
    <source>
        <dbReference type="ARBA" id="ARBA00022679"/>
    </source>
</evidence>
<feature type="binding site" evidence="2">
    <location>
        <position position="25"/>
    </location>
    <ligand>
        <name>Mg(2+)</name>
        <dbReference type="ChEBI" id="CHEBI:18420"/>
    </ligand>
</feature>
<dbReference type="InterPro" id="IPR018520">
    <property type="entry name" value="UPP_synth-like_CS"/>
</dbReference>
<dbReference type="NCBIfam" id="NF011405">
    <property type="entry name" value="PRK14830.1"/>
    <property type="match status" value="1"/>
</dbReference>
<dbReference type="KEGG" id="mas:Mahau_1910"/>
<feature type="binding site" evidence="2">
    <location>
        <position position="213"/>
    </location>
    <ligand>
        <name>Mg(2+)</name>
        <dbReference type="ChEBI" id="CHEBI:18420"/>
    </ligand>
</feature>
<dbReference type="EC" id="2.5.1.-" evidence="2"/>
<reference evidence="3 4" key="2">
    <citation type="journal article" date="2011" name="Stand. Genomic Sci.">
        <title>Complete genome sequence of Mahella australiensis type strain (50-1 BON).</title>
        <authorList>
            <person name="Sikorski J."/>
            <person name="Teshima H."/>
            <person name="Nolan M."/>
            <person name="Lucas S."/>
            <person name="Hammon N."/>
            <person name="Deshpande S."/>
            <person name="Cheng J.F."/>
            <person name="Pitluck S."/>
            <person name="Liolios K."/>
            <person name="Pagani I."/>
            <person name="Ivanova N."/>
            <person name="Huntemann M."/>
            <person name="Mavromatis K."/>
            <person name="Ovchinikova G."/>
            <person name="Pati A."/>
            <person name="Tapia R."/>
            <person name="Han C."/>
            <person name="Goodwin L."/>
            <person name="Chen A."/>
            <person name="Palaniappan K."/>
            <person name="Land M."/>
            <person name="Hauser L."/>
            <person name="Ngatchou-Djao O.D."/>
            <person name="Rohde M."/>
            <person name="Pukall R."/>
            <person name="Spring S."/>
            <person name="Abt B."/>
            <person name="Goker M."/>
            <person name="Detter J.C."/>
            <person name="Woyke T."/>
            <person name="Bristow J."/>
            <person name="Markowitz V."/>
            <person name="Hugenholtz P."/>
            <person name="Eisen J.A."/>
            <person name="Kyrpides N.C."/>
            <person name="Klenk H.P."/>
            <person name="Lapidus A."/>
        </authorList>
    </citation>
    <scope>NUCLEOTIDE SEQUENCE [LARGE SCALE GENOMIC DNA]</scope>
    <source>
        <strain evidence="4">DSM 15567 / CIP 107919 / 50-1 BON</strain>
    </source>
</reference>
<dbReference type="InterPro" id="IPR001441">
    <property type="entry name" value="UPP_synth-like"/>
</dbReference>
<dbReference type="AlphaFoldDB" id="F4A1N6"/>
<keyword evidence="2" id="KW-0479">Metal-binding</keyword>
<feature type="binding site" evidence="2">
    <location>
        <position position="76"/>
    </location>
    <ligand>
        <name>substrate</name>
    </ligand>
</feature>
<protein>
    <recommendedName>
        <fullName evidence="2">Isoprenyl transferase</fullName>
        <ecNumber evidence="2">2.5.1.-</ecNumber>
    </recommendedName>
</protein>